<keyword evidence="5 6" id="KW-0472">Membrane</keyword>
<gene>
    <name evidence="7" type="ORF">M231_03336</name>
</gene>
<dbReference type="VEuPathDB" id="FungiDB:TREMEDRAFT_68629"/>
<dbReference type="GO" id="GO:0005886">
    <property type="term" value="C:plasma membrane"/>
    <property type="evidence" value="ECO:0007669"/>
    <property type="project" value="TreeGrafter"/>
</dbReference>
<dbReference type="InterPro" id="IPR001248">
    <property type="entry name" value="Pur-cyt_permease"/>
</dbReference>
<dbReference type="GO" id="GO:0015205">
    <property type="term" value="F:nucleobase transmembrane transporter activity"/>
    <property type="evidence" value="ECO:0007669"/>
    <property type="project" value="TreeGrafter"/>
</dbReference>
<feature type="transmembrane region" description="Helical" evidence="6">
    <location>
        <begin position="285"/>
        <end position="303"/>
    </location>
</feature>
<evidence type="ECO:0000256" key="5">
    <source>
        <dbReference type="ARBA" id="ARBA00023136"/>
    </source>
</evidence>
<keyword evidence="8" id="KW-1185">Reference proteome</keyword>
<feature type="transmembrane region" description="Helical" evidence="6">
    <location>
        <begin position="121"/>
        <end position="142"/>
    </location>
</feature>
<dbReference type="CDD" id="cd11482">
    <property type="entry name" value="SLC-NCS1sbd_NRT1-like"/>
    <property type="match status" value="1"/>
</dbReference>
<evidence type="ECO:0000256" key="1">
    <source>
        <dbReference type="ARBA" id="ARBA00004141"/>
    </source>
</evidence>
<dbReference type="AlphaFoldDB" id="A0A4Q1BND6"/>
<evidence type="ECO:0000256" key="4">
    <source>
        <dbReference type="ARBA" id="ARBA00022989"/>
    </source>
</evidence>
<evidence type="ECO:0000256" key="6">
    <source>
        <dbReference type="SAM" id="Phobius"/>
    </source>
</evidence>
<dbReference type="InParanoid" id="A0A4Q1BND6"/>
<feature type="transmembrane region" description="Helical" evidence="6">
    <location>
        <begin position="323"/>
        <end position="346"/>
    </location>
</feature>
<dbReference type="EMBL" id="SDIL01000032">
    <property type="protein sequence ID" value="RXK39383.1"/>
    <property type="molecule type" value="Genomic_DNA"/>
</dbReference>
<keyword evidence="3 6" id="KW-0812">Transmembrane</keyword>
<dbReference type="Gene3D" id="1.10.4160.10">
    <property type="entry name" value="Hydantoin permease"/>
    <property type="match status" value="1"/>
</dbReference>
<evidence type="ECO:0000256" key="2">
    <source>
        <dbReference type="ARBA" id="ARBA00008974"/>
    </source>
</evidence>
<dbReference type="InterPro" id="IPR045225">
    <property type="entry name" value="Uracil/uridine/allantoin_perm"/>
</dbReference>
<dbReference type="PANTHER" id="PTHR30618:SF0">
    <property type="entry name" value="PURINE-URACIL PERMEASE NCS1"/>
    <property type="match status" value="1"/>
</dbReference>
<comment type="subcellular location">
    <subcellularLocation>
        <location evidence="1">Membrane</location>
        <topology evidence="1">Multi-pass membrane protein</topology>
    </subcellularLocation>
</comment>
<evidence type="ECO:0000313" key="8">
    <source>
        <dbReference type="Proteomes" id="UP000289152"/>
    </source>
</evidence>
<feature type="transmembrane region" description="Helical" evidence="6">
    <location>
        <begin position="434"/>
        <end position="456"/>
    </location>
</feature>
<feature type="transmembrane region" description="Helical" evidence="6">
    <location>
        <begin position="366"/>
        <end position="383"/>
    </location>
</feature>
<dbReference type="Proteomes" id="UP000289152">
    <property type="component" value="Unassembled WGS sequence"/>
</dbReference>
<feature type="transmembrane region" description="Helical" evidence="6">
    <location>
        <begin position="218"/>
        <end position="234"/>
    </location>
</feature>
<dbReference type="Pfam" id="PF02133">
    <property type="entry name" value="Transp_cyt_pur"/>
    <property type="match status" value="1"/>
</dbReference>
<feature type="transmembrane region" description="Helical" evidence="6">
    <location>
        <begin position="515"/>
        <end position="533"/>
    </location>
</feature>
<evidence type="ECO:0000256" key="3">
    <source>
        <dbReference type="ARBA" id="ARBA00022692"/>
    </source>
</evidence>
<name>A0A4Q1BND6_TREME</name>
<keyword evidence="4 6" id="KW-1133">Transmembrane helix</keyword>
<comment type="similarity">
    <text evidence="2">Belongs to the purine-cytosine permease (2.A.39) family.</text>
</comment>
<feature type="transmembrane region" description="Helical" evidence="6">
    <location>
        <begin position="175"/>
        <end position="198"/>
    </location>
</feature>
<sequence length="587" mass="66332">MPLSLRTSNMVESMKDPETNSISVQEFSGERREDEWSGRGWRRWKEWMRWFSKEGWKLRTDSASFATREGWSNSDVDVVPPEQRRWRELNYLFLWLSDGANVGTMQQAGSIISLGLSWREAAVAIAIGNIIIAVTTTLNGIIGAKHHIPFSIISRASMGFYFSYFAVLSRLALGLIYFGINTYIGASCTLIMLESIWPSFKHFPNRLPTNAGVTSNKMTAYFLFWCLQFPLVLIHPRKMRWLFLIKSLFAITASFALLGWCIHTAEGSAPIFSQDTTVKGSERSWAWVAGMNIAISGKTTLAINMPDLTRYARKPSDSYWQLLFIPLIYFSFSFIGILIASSAQTIYHQLYWDPTSIISLLPSRSGSFFCAFAFGLATLGTNISTNSIATSNDLAFLWPGYVNLRRGAFVTSLVGGWLTFPWKIQQSAKALTTFLSGYIVVLAPILGIMITDYWIVRKGKLHIPMLYSNQGIYRYTYGINFRALVTLSIVVPVNIPGLVNAIRPEVKVGIYDDLYKASWFLSFFIAIFIYLFISRIFPPTSTFVSETVEEVDEPSVHSTDICPVLPACTSNEKDEEDMKRDDMLNTD</sequence>
<comment type="caution">
    <text evidence="7">The sequence shown here is derived from an EMBL/GenBank/DDBJ whole genome shotgun (WGS) entry which is preliminary data.</text>
</comment>
<dbReference type="FunFam" id="1.10.4160.10:FF:000001">
    <property type="entry name" value="Uracil permease, putative"/>
    <property type="match status" value="1"/>
</dbReference>
<accession>A0A4Q1BND6</accession>
<protein>
    <submittedName>
        <fullName evidence="7">Allantoin permease</fullName>
    </submittedName>
</protein>
<proteinExistence type="inferred from homology"/>
<organism evidence="7 8">
    <name type="scientific">Tremella mesenterica</name>
    <name type="common">Jelly fungus</name>
    <dbReference type="NCBI Taxonomy" id="5217"/>
    <lineage>
        <taxon>Eukaryota</taxon>
        <taxon>Fungi</taxon>
        <taxon>Dikarya</taxon>
        <taxon>Basidiomycota</taxon>
        <taxon>Agaricomycotina</taxon>
        <taxon>Tremellomycetes</taxon>
        <taxon>Tremellales</taxon>
        <taxon>Tremellaceae</taxon>
        <taxon>Tremella</taxon>
    </lineage>
</organism>
<dbReference type="FunCoup" id="A0A4Q1BND6">
    <property type="interactions" value="31"/>
</dbReference>
<feature type="transmembrane region" description="Helical" evidence="6">
    <location>
        <begin position="404"/>
        <end position="422"/>
    </location>
</feature>
<dbReference type="PANTHER" id="PTHR30618">
    <property type="entry name" value="NCS1 FAMILY PURINE/PYRIMIDINE TRANSPORTER"/>
    <property type="match status" value="1"/>
</dbReference>
<feature type="transmembrane region" description="Helical" evidence="6">
    <location>
        <begin position="241"/>
        <end position="265"/>
    </location>
</feature>
<evidence type="ECO:0000313" key="7">
    <source>
        <dbReference type="EMBL" id="RXK39383.1"/>
    </source>
</evidence>
<feature type="transmembrane region" description="Helical" evidence="6">
    <location>
        <begin position="477"/>
        <end position="495"/>
    </location>
</feature>
<dbReference type="OrthoDB" id="2018619at2759"/>
<reference evidence="7 8" key="1">
    <citation type="submission" date="2016-06" db="EMBL/GenBank/DDBJ databases">
        <title>Evolution of pathogenesis and genome organization in the Tremellales.</title>
        <authorList>
            <person name="Cuomo C."/>
            <person name="Litvintseva A."/>
            <person name="Heitman J."/>
            <person name="Chen Y."/>
            <person name="Sun S."/>
            <person name="Springer D."/>
            <person name="Dromer F."/>
            <person name="Young S."/>
            <person name="Zeng Q."/>
            <person name="Chapman S."/>
            <person name="Gujja S."/>
            <person name="Saif S."/>
            <person name="Birren B."/>
        </authorList>
    </citation>
    <scope>NUCLEOTIDE SEQUENCE [LARGE SCALE GENOMIC DNA]</scope>
    <source>
        <strain evidence="7 8">ATCC 28783</strain>
    </source>
</reference>